<feature type="domain" description="UmuC" evidence="1">
    <location>
        <begin position="19"/>
        <end position="136"/>
    </location>
</feature>
<evidence type="ECO:0000259" key="1">
    <source>
        <dbReference type="Pfam" id="PF00817"/>
    </source>
</evidence>
<dbReference type="GO" id="GO:0006281">
    <property type="term" value="P:DNA repair"/>
    <property type="evidence" value="ECO:0007669"/>
    <property type="project" value="InterPro"/>
</dbReference>
<dbReference type="STRING" id="252246.SAMN05421799_10469"/>
<keyword evidence="3" id="KW-1185">Reference proteome</keyword>
<protein>
    <submittedName>
        <fullName evidence="2">Nucleotidyltransferase/DNA polymerase involved in DNA repair</fullName>
    </submittedName>
</protein>
<accession>A0A1N7LY29</accession>
<dbReference type="SUPFAM" id="SSF56672">
    <property type="entry name" value="DNA/RNA polymerases"/>
    <property type="match status" value="1"/>
</dbReference>
<dbReference type="RefSeq" id="WP_076346129.1">
    <property type="nucleotide sequence ID" value="NZ_FTOO01000004.1"/>
</dbReference>
<dbReference type="InterPro" id="IPR001126">
    <property type="entry name" value="UmuC"/>
</dbReference>
<name>A0A1N7LY29_9BACL</name>
<dbReference type="Proteomes" id="UP000186156">
    <property type="component" value="Unassembled WGS sequence"/>
</dbReference>
<proteinExistence type="predicted"/>
<dbReference type="AlphaFoldDB" id="A0A1N7LY29"/>
<dbReference type="EMBL" id="FTOO01000004">
    <property type="protein sequence ID" value="SIS78758.1"/>
    <property type="molecule type" value="Genomic_DNA"/>
</dbReference>
<keyword evidence="2" id="KW-0808">Transferase</keyword>
<evidence type="ECO:0000313" key="2">
    <source>
        <dbReference type="EMBL" id="SIS78758.1"/>
    </source>
</evidence>
<dbReference type="GO" id="GO:0016740">
    <property type="term" value="F:transferase activity"/>
    <property type="evidence" value="ECO:0007669"/>
    <property type="project" value="UniProtKB-KW"/>
</dbReference>
<reference evidence="3" key="1">
    <citation type="submission" date="2017-01" db="EMBL/GenBank/DDBJ databases">
        <authorList>
            <person name="Varghese N."/>
            <person name="Submissions S."/>
        </authorList>
    </citation>
    <scope>NUCLEOTIDE SEQUENCE [LARGE SCALE GENOMIC DNA]</scope>
    <source>
        <strain evidence="3">DSM 16176</strain>
    </source>
</reference>
<evidence type="ECO:0000313" key="3">
    <source>
        <dbReference type="Proteomes" id="UP000186156"/>
    </source>
</evidence>
<dbReference type="Pfam" id="PF00817">
    <property type="entry name" value="IMS"/>
    <property type="match status" value="1"/>
</dbReference>
<dbReference type="InterPro" id="IPR043502">
    <property type="entry name" value="DNA/RNA_pol_sf"/>
</dbReference>
<organism evidence="2 3">
    <name type="scientific">Alicyclobacillus vulcanalis</name>
    <dbReference type="NCBI Taxonomy" id="252246"/>
    <lineage>
        <taxon>Bacteria</taxon>
        <taxon>Bacillati</taxon>
        <taxon>Bacillota</taxon>
        <taxon>Bacilli</taxon>
        <taxon>Bacillales</taxon>
        <taxon>Alicyclobacillaceae</taxon>
        <taxon>Alicyclobacillus</taxon>
    </lineage>
</organism>
<dbReference type="OrthoDB" id="2370212at2"/>
<sequence length="397" mass="44598">MRFSLYGECEGLLGESRGPFVVEAEGVIVDISRTAARAGVQLGMTVGEAVALVPGCHVTPATEESASWRHLRQVLWAHTPWVETHPLERRFWIEISGARIPLSELRQIACEIRQGLTEEQRIVFALARTPWQARMLLSWSRHERVPGALYRKLGSEALVVAPDLLAKNRADWSRAPVAAAWWIPAKAREELVALGVFRLEDLENIPDASLCARFGEGARVWRTGGGQRQILRPDGAPDAWSVSWRADAEGVPLEHAVAQTRRCVEALCKDLAQVGLAAQTLCVTVWTDAQEIRWEKRLAKPTHRPDALWAQISWPKEMEQVRRCWGAELCATDVTQLQPVQANLFEQTKEMGALKPKVVTEVAAWEPLMARWPKLRRGMAVDFRERRLALLLAEMAQ</sequence>
<gene>
    <name evidence="2" type="ORF">SAMN05421799_10469</name>
</gene>